<evidence type="ECO:0000313" key="12">
    <source>
        <dbReference type="Proteomes" id="UP000068832"/>
    </source>
</evidence>
<name>A0A088E4F5_9CREN</name>
<evidence type="ECO:0000313" key="6">
    <source>
        <dbReference type="EMBL" id="AKV83191.1"/>
    </source>
</evidence>
<reference evidence="9 10" key="2">
    <citation type="journal article" date="2015" name="Genome Announc.">
        <title>Complete Genome Sequences of Evolved Arsenate-Resistant Metallosphaera sedula Strains.</title>
        <authorList>
            <person name="Ai C."/>
            <person name="McCarthy S."/>
            <person name="Schackwitz W."/>
            <person name="Martin J."/>
            <person name="Lipzen A."/>
            <person name="Blum P."/>
        </authorList>
    </citation>
    <scope>NUCLEOTIDE SEQUENCE [LARGE SCALE GENOMIC DNA]</scope>
    <source>
        <strain evidence="4 10">ARS120-1</strain>
        <strain evidence="5 9">ARS120-2</strain>
        <strain evidence="2 12">ARS50-1</strain>
        <strain evidence="3 11">ARS50-2</strain>
    </source>
</reference>
<dbReference type="Proteomes" id="UP000062475">
    <property type="component" value="Chromosome"/>
</dbReference>
<evidence type="ECO:0000313" key="4">
    <source>
        <dbReference type="EMBL" id="AKV78705.1"/>
    </source>
</evidence>
<dbReference type="RefSeq" id="WP_012021135.1">
    <property type="nucleotide sequence ID" value="NZ_AP019770.1"/>
</dbReference>
<dbReference type="EMBL" id="CP012174">
    <property type="protein sequence ID" value="AKV78705.1"/>
    <property type="molecule type" value="Genomic_DNA"/>
</dbReference>
<evidence type="ECO:0000313" key="3">
    <source>
        <dbReference type="EMBL" id="AKV76453.1"/>
    </source>
</evidence>
<dbReference type="Proteomes" id="UP000029084">
    <property type="component" value="Chromosome"/>
</dbReference>
<evidence type="ECO:0000313" key="8">
    <source>
        <dbReference type="Proteomes" id="UP000056255"/>
    </source>
</evidence>
<dbReference type="EMBL" id="CP012176">
    <property type="protein sequence ID" value="AKV83191.1"/>
    <property type="molecule type" value="Genomic_DNA"/>
</dbReference>
<dbReference type="Proteomes" id="UP000062398">
    <property type="component" value="Chromosome"/>
</dbReference>
<proteinExistence type="predicted"/>
<evidence type="ECO:0000313" key="7">
    <source>
        <dbReference type="Proteomes" id="UP000029084"/>
    </source>
</evidence>
<evidence type="ECO:0000313" key="11">
    <source>
        <dbReference type="Proteomes" id="UP000062475"/>
    </source>
</evidence>
<accession>A0A088E4F5</accession>
<dbReference type="Proteomes" id="UP000056255">
    <property type="component" value="Chromosome"/>
</dbReference>
<evidence type="ECO:0000313" key="9">
    <source>
        <dbReference type="Proteomes" id="UP000061362"/>
    </source>
</evidence>
<dbReference type="AlphaFoldDB" id="A0A088E4F5"/>
<dbReference type="EMBL" id="CP012173">
    <property type="protein sequence ID" value="AKV76453.1"/>
    <property type="molecule type" value="Genomic_DNA"/>
</dbReference>
<evidence type="ECO:0000313" key="2">
    <source>
        <dbReference type="EMBL" id="AKV74214.1"/>
    </source>
</evidence>
<dbReference type="Proteomes" id="UP000061362">
    <property type="component" value="Chromosome"/>
</dbReference>
<reference evidence="1 7" key="1">
    <citation type="journal article" date="2014" name="J. Bacteriol.">
        <title>Role of an Archaeal PitA Transporter in the Copper and Arsenic Resistance of Metallosphaera sedula, an Extreme Thermoacidophile.</title>
        <authorList>
            <person name="McCarthy S."/>
            <person name="Ai C."/>
            <person name="Wheaton G."/>
            <person name="Tevatia R."/>
            <person name="Eckrich V."/>
            <person name="Kelly R."/>
            <person name="Blum P."/>
        </authorList>
    </citation>
    <scope>NUCLEOTIDE SEQUENCE [LARGE SCALE GENOMIC DNA]</scope>
    <source>
        <strain evidence="1 7">CuR1</strain>
    </source>
</reference>
<evidence type="ECO:0000313" key="5">
    <source>
        <dbReference type="EMBL" id="AKV80950.1"/>
    </source>
</evidence>
<gene>
    <name evidence="1" type="ORF">HA72_1187</name>
    <name evidence="2" type="ORF">MsedA_1204</name>
    <name evidence="3" type="ORF">MsedB_1206</name>
    <name evidence="4" type="ORF">MsedC_1204</name>
    <name evidence="5" type="ORF">MsedD_1205</name>
    <name evidence="6" type="ORF">MsedE_1207</name>
</gene>
<dbReference type="EMBL" id="CP008822">
    <property type="protein sequence ID" value="AIM27334.1"/>
    <property type="molecule type" value="Genomic_DNA"/>
</dbReference>
<evidence type="ECO:0000313" key="1">
    <source>
        <dbReference type="EMBL" id="AIM27334.1"/>
    </source>
</evidence>
<dbReference type="GeneID" id="91755678"/>
<organism evidence="1 7">
    <name type="scientific">Metallosphaera sedula</name>
    <dbReference type="NCBI Taxonomy" id="43687"/>
    <lineage>
        <taxon>Archaea</taxon>
        <taxon>Thermoproteota</taxon>
        <taxon>Thermoprotei</taxon>
        <taxon>Sulfolobales</taxon>
        <taxon>Sulfolobaceae</taxon>
        <taxon>Metallosphaera</taxon>
    </lineage>
</organism>
<sequence>MSSSQSSNQIHYTNKEAWEEYLNKLKELLSIVSGIRTLRDRLDRELKRPLSELADNETYLKLLFGGVMFEKGNINYLDKSLAKIVLKLFSVGLSADELARIGNELEGGRDLKKLNVIPKSYETTPFMKNLEGLWISLSNVLQIRDLNAREYGVDSLSTAFTDLINTMGPLLPTYNELSFFIYSLSGAPRFYINEEYPEFSKSDTFQPIDNFKITLETILRDPLGRDQFSIVGVKSSPGRSIINSLDLMFDIFAILRK</sequence>
<reference evidence="6 8" key="3">
    <citation type="submission" date="2015-07" db="EMBL/GenBank/DDBJ databases">
        <title>Physiological, transcriptional responses and genome re-sequencing of acid resistant extremely thermoacidophilic Metallosphaera sedula SARC-M1.</title>
        <authorList>
            <person name="Ai C."/>
            <person name="McCarthy S."/>
            <person name="Eckrich V."/>
            <person name="Rudrappa D."/>
            <person name="Qiu G."/>
            <person name="Blum P."/>
        </authorList>
    </citation>
    <scope>NUCLEOTIDE SEQUENCE [LARGE SCALE GENOMIC DNA]</scope>
    <source>
        <strain evidence="6 8">SARC-M1</strain>
    </source>
</reference>
<evidence type="ECO:0000313" key="10">
    <source>
        <dbReference type="Proteomes" id="UP000062398"/>
    </source>
</evidence>
<dbReference type="Proteomes" id="UP000068832">
    <property type="component" value="Chromosome"/>
</dbReference>
<protein>
    <submittedName>
        <fullName evidence="1">Uncharacterized protein</fullName>
    </submittedName>
</protein>
<dbReference type="PATRIC" id="fig|43687.5.peg.1287"/>
<dbReference type="EMBL" id="CP012172">
    <property type="protein sequence ID" value="AKV74214.1"/>
    <property type="molecule type" value="Genomic_DNA"/>
</dbReference>
<dbReference type="EMBL" id="CP012175">
    <property type="protein sequence ID" value="AKV80950.1"/>
    <property type="molecule type" value="Genomic_DNA"/>
</dbReference>